<feature type="transmembrane region" description="Helical" evidence="1">
    <location>
        <begin position="12"/>
        <end position="32"/>
    </location>
</feature>
<evidence type="ECO:0000256" key="1">
    <source>
        <dbReference type="SAM" id="Phobius"/>
    </source>
</evidence>
<keyword evidence="1" id="KW-0472">Membrane</keyword>
<dbReference type="AlphaFoldDB" id="A0A1D8GBQ7"/>
<feature type="transmembrane region" description="Helical" evidence="1">
    <location>
        <begin position="44"/>
        <end position="65"/>
    </location>
</feature>
<dbReference type="EMBL" id="CP017269">
    <property type="protein sequence ID" value="AOT68336.1"/>
    <property type="molecule type" value="Genomic_DNA"/>
</dbReference>
<dbReference type="STRING" id="1424294.Gferi_01250"/>
<dbReference type="Proteomes" id="UP000095743">
    <property type="component" value="Chromosome"/>
</dbReference>
<keyword evidence="1" id="KW-0812">Transmembrane</keyword>
<keyword evidence="3" id="KW-1185">Reference proteome</keyword>
<name>A0A1D8GBQ7_9FIRM</name>
<dbReference type="RefSeq" id="WP_069973889.1">
    <property type="nucleotide sequence ID" value="NZ_CP017269.1"/>
</dbReference>
<evidence type="ECO:0000313" key="3">
    <source>
        <dbReference type="Proteomes" id="UP000095743"/>
    </source>
</evidence>
<accession>A0A1D8GBQ7</accession>
<feature type="transmembrane region" description="Helical" evidence="1">
    <location>
        <begin position="72"/>
        <end position="96"/>
    </location>
</feature>
<proteinExistence type="predicted"/>
<protein>
    <submittedName>
        <fullName evidence="2">Uncharacterized protein</fullName>
    </submittedName>
</protein>
<dbReference type="KEGG" id="gfe:Gferi_01250"/>
<gene>
    <name evidence="2" type="ORF">Gferi_01250</name>
</gene>
<feature type="transmembrane region" description="Helical" evidence="1">
    <location>
        <begin position="102"/>
        <end position="122"/>
    </location>
</feature>
<sequence length="144" mass="16682">MEKPIWKLVSIAMLWILLYGEYEGLTYIYSLVGDLEDFANVLKTFLDFSIFPIGFILGIYFLLCLKLRKKITLFVPLAMIIVWLLIPGAVGFLVFFEIVGEMALWKCVLWAGLILFIFVATIDRYIIRDCIEVFGKERVAEIKK</sequence>
<keyword evidence="1" id="KW-1133">Transmembrane helix</keyword>
<organism evidence="2 3">
    <name type="scientific">Geosporobacter ferrireducens</name>
    <dbReference type="NCBI Taxonomy" id="1424294"/>
    <lineage>
        <taxon>Bacteria</taxon>
        <taxon>Bacillati</taxon>
        <taxon>Bacillota</taxon>
        <taxon>Clostridia</taxon>
        <taxon>Peptostreptococcales</taxon>
        <taxon>Thermotaleaceae</taxon>
        <taxon>Geosporobacter</taxon>
    </lineage>
</organism>
<evidence type="ECO:0000313" key="2">
    <source>
        <dbReference type="EMBL" id="AOT68336.1"/>
    </source>
</evidence>
<reference evidence="2 3" key="1">
    <citation type="submission" date="2016-09" db="EMBL/GenBank/DDBJ databases">
        <title>Genomic analysis reveals versatility of anaerobic energy metabolism of Geosporobacter ferrireducens IRF9 of phylum Firmicutes.</title>
        <authorList>
            <person name="Kim S.-J."/>
        </authorList>
    </citation>
    <scope>NUCLEOTIDE SEQUENCE [LARGE SCALE GENOMIC DNA]</scope>
    <source>
        <strain evidence="2 3">IRF9</strain>
    </source>
</reference>